<feature type="compositionally biased region" description="Low complexity" evidence="1">
    <location>
        <begin position="42"/>
        <end position="51"/>
    </location>
</feature>
<feature type="compositionally biased region" description="Pro residues" evidence="1">
    <location>
        <begin position="498"/>
        <end position="513"/>
    </location>
</feature>
<comment type="caution">
    <text evidence="2">The sequence shown here is derived from an EMBL/GenBank/DDBJ whole genome shotgun (WGS) entry which is preliminary data.</text>
</comment>
<feature type="compositionally biased region" description="Basic and acidic residues" evidence="1">
    <location>
        <begin position="191"/>
        <end position="200"/>
    </location>
</feature>
<organism evidence="2">
    <name type="scientific">Tanacetum cinerariifolium</name>
    <name type="common">Dalmatian daisy</name>
    <name type="synonym">Chrysanthemum cinerariifolium</name>
    <dbReference type="NCBI Taxonomy" id="118510"/>
    <lineage>
        <taxon>Eukaryota</taxon>
        <taxon>Viridiplantae</taxon>
        <taxon>Streptophyta</taxon>
        <taxon>Embryophyta</taxon>
        <taxon>Tracheophyta</taxon>
        <taxon>Spermatophyta</taxon>
        <taxon>Magnoliopsida</taxon>
        <taxon>eudicotyledons</taxon>
        <taxon>Gunneridae</taxon>
        <taxon>Pentapetalae</taxon>
        <taxon>asterids</taxon>
        <taxon>campanulids</taxon>
        <taxon>Asterales</taxon>
        <taxon>Asteraceae</taxon>
        <taxon>Asteroideae</taxon>
        <taxon>Anthemideae</taxon>
        <taxon>Anthemidinae</taxon>
        <taxon>Tanacetum</taxon>
    </lineage>
</organism>
<reference evidence="2" key="1">
    <citation type="journal article" date="2019" name="Sci. Rep.">
        <title>Draft genome of Tanacetum cinerariifolium, the natural source of mosquito coil.</title>
        <authorList>
            <person name="Yamashiro T."/>
            <person name="Shiraishi A."/>
            <person name="Satake H."/>
            <person name="Nakayama K."/>
        </authorList>
    </citation>
    <scope>NUCLEOTIDE SEQUENCE</scope>
</reference>
<feature type="compositionally biased region" description="Basic and acidic residues" evidence="1">
    <location>
        <begin position="102"/>
        <end position="124"/>
    </location>
</feature>
<evidence type="ECO:0000256" key="1">
    <source>
        <dbReference type="SAM" id="MobiDB-lite"/>
    </source>
</evidence>
<feature type="region of interest" description="Disordered" evidence="1">
    <location>
        <begin position="485"/>
        <end position="524"/>
    </location>
</feature>
<feature type="region of interest" description="Disordered" evidence="1">
    <location>
        <begin position="388"/>
        <end position="413"/>
    </location>
</feature>
<dbReference type="AlphaFoldDB" id="A0A6L2JH12"/>
<sequence>MYNLTNTSNLIIAYIQGEPYYEEYLAKVVKHQRYLASETGSDPDSPAPKTAKATKKSKSSAPKADLRPPVTKPSLSQQPKPKPAPAKSKGKKSVDESVAEGIPEKEPRFNNEEADVQRALEESLKSIYDAPQGSLPSVVIREPESGKYQPLPEKKSPDDQFIFQRRTSTPTRSSGHDDSSSLYDELGLTDSEVKSDKDVLGIDAGVPDEGQAGPNLGDQDEGQARPNPDEQDNGQAGPNPSDAAASQPLPSLVVHAGPNLEHMDVEVTDVSTQPHPEQMDKGFTATAYPKVHENLKLTVEEQVILEEPASSTGSLSSLQHLTKDLSFGNLFFNDKPLEADNEKTTAIIKAESMVSVTIQQDKSAIPPMTTSIVDLTLRPDSPNVHQPLQATDRNHNNNNNNSSITTPTTTKHHRFHVSKAVDEIVTDAVDWVIQAPEADMKEILHQRMWETNSYKTHEDHIMLYEALEKSMNRDHSEELLKDLAKARKKKKKRHDSPKTPPGSPLHQPPPPSPLADDDTAPDAKVHLSNDEDIRNAHIPNVNLRQTGGNHLRKTDLLHQNPSGLLCHLTCLSQRTTRRLLLRLPFYLFQRTRYSRRLYEMEECHKLLTNSVDDSIIRHNVSKPLPLGGQPGQVTIQSDFFFNKDLEYLRYGSKGSRPALLISKMKAAYYPDVGLEQIMPDQIWIEEECKYDIVVMYGISHWWFQRQRFYIDRHTSEGDRRAVRTHMWILSVVRIEVFSMYGYDYMKKISFVKRILTSTLLRNETSSICTQIDEALDYPVKEFKVNRMNPGLNTRFWTRKDVDRSKEFMFAIQKWLKTRRIFRNLESFVGGRVVVYSSLRSLKPKHSIESRAKRSSKIISLGHYSIMLAFSHNQESYALSMWYWQNIRVIREPNETMILGRPFLATIHARIDVFNIEISLGIREDMILFDMDGNAHHTKIPIEKVYMENSISSEESFNLLEIEKIVRCGLHVAQNNKFDDEGTSQEATMHNNPRSEGFEEEEQWESGIEKTDYVPPWVLEARGWNMRSFRLILICIWMAFGGNTYDLSSMEKKRTRLQLYTKIDEETVLQCVETASPFHVRRSWRNIHDIVKKKNGWLRDGEEHFIIGEGVVVSSSLLERSTKSCLGGIMVSLILLEGLEEEAYVDANNA</sequence>
<proteinExistence type="predicted"/>
<name>A0A6L2JH12_TANCI</name>
<feature type="region of interest" description="Disordered" evidence="1">
    <location>
        <begin position="36"/>
        <end position="247"/>
    </location>
</feature>
<protein>
    <submittedName>
        <fullName evidence="2">Uncharacterized protein</fullName>
    </submittedName>
</protein>
<feature type="compositionally biased region" description="Basic residues" evidence="1">
    <location>
        <begin position="486"/>
        <end position="495"/>
    </location>
</feature>
<feature type="compositionally biased region" description="Low complexity" evidence="1">
    <location>
        <begin position="396"/>
        <end position="409"/>
    </location>
</feature>
<evidence type="ECO:0000313" key="2">
    <source>
        <dbReference type="EMBL" id="GEU34964.1"/>
    </source>
</evidence>
<feature type="compositionally biased region" description="Polar residues" evidence="1">
    <location>
        <begin position="983"/>
        <end position="993"/>
    </location>
</feature>
<feature type="region of interest" description="Disordered" evidence="1">
    <location>
        <begin position="981"/>
        <end position="1001"/>
    </location>
</feature>
<gene>
    <name evidence="2" type="ORF">Tci_006942</name>
</gene>
<dbReference type="EMBL" id="BKCJ010000638">
    <property type="protein sequence ID" value="GEU34964.1"/>
    <property type="molecule type" value="Genomic_DNA"/>
</dbReference>
<accession>A0A6L2JH12</accession>